<dbReference type="STRING" id="479432.Sros_4450"/>
<keyword evidence="2" id="KW-0255">Endonuclease</keyword>
<keyword evidence="1" id="KW-0540">Nuclease</keyword>
<protein>
    <submittedName>
        <fullName evidence="8">Very short patch repair protein</fullName>
    </submittedName>
</protein>
<keyword evidence="3" id="KW-0227">DNA damage</keyword>
<feature type="region of interest" description="Disordered" evidence="7">
    <location>
        <begin position="115"/>
        <end position="138"/>
    </location>
</feature>
<dbReference type="Pfam" id="PF03852">
    <property type="entry name" value="Vsr"/>
    <property type="match status" value="1"/>
</dbReference>
<proteinExistence type="inferred from homology"/>
<evidence type="ECO:0000256" key="2">
    <source>
        <dbReference type="ARBA" id="ARBA00022759"/>
    </source>
</evidence>
<dbReference type="HOGENOM" id="CLU_111913_2_1_11"/>
<dbReference type="NCBIfam" id="TIGR00632">
    <property type="entry name" value="vsr"/>
    <property type="match status" value="1"/>
</dbReference>
<dbReference type="GO" id="GO:0006298">
    <property type="term" value="P:mismatch repair"/>
    <property type="evidence" value="ECO:0007669"/>
    <property type="project" value="InterPro"/>
</dbReference>
<dbReference type="GO" id="GO:0004519">
    <property type="term" value="F:endonuclease activity"/>
    <property type="evidence" value="ECO:0007669"/>
    <property type="project" value="UniProtKB-KW"/>
</dbReference>
<dbReference type="EMBL" id="CP001814">
    <property type="protein sequence ID" value="ACZ87320.1"/>
    <property type="molecule type" value="Genomic_DNA"/>
</dbReference>
<comment type="similarity">
    <text evidence="6">Belongs to the Vsr family.</text>
</comment>
<dbReference type="InterPro" id="IPR004603">
    <property type="entry name" value="DNA_mismatch_endonuc_vsr"/>
</dbReference>
<dbReference type="KEGG" id="sro:Sros_4450"/>
<evidence type="ECO:0000256" key="5">
    <source>
        <dbReference type="ARBA" id="ARBA00023204"/>
    </source>
</evidence>
<evidence type="ECO:0000256" key="6">
    <source>
        <dbReference type="ARBA" id="ARBA00029466"/>
    </source>
</evidence>
<name>D2B1L8_STRRD</name>
<evidence type="ECO:0000313" key="9">
    <source>
        <dbReference type="Proteomes" id="UP000002029"/>
    </source>
</evidence>
<dbReference type="AlphaFoldDB" id="D2B1L8"/>
<reference evidence="8 9" key="1">
    <citation type="journal article" date="2010" name="Stand. Genomic Sci.">
        <title>Complete genome sequence of Streptosporangium roseum type strain (NI 9100).</title>
        <authorList>
            <person name="Nolan M."/>
            <person name="Sikorski J."/>
            <person name="Jando M."/>
            <person name="Lucas S."/>
            <person name="Lapidus A."/>
            <person name="Glavina Del Rio T."/>
            <person name="Chen F."/>
            <person name="Tice H."/>
            <person name="Pitluck S."/>
            <person name="Cheng J.F."/>
            <person name="Chertkov O."/>
            <person name="Sims D."/>
            <person name="Meincke L."/>
            <person name="Brettin T."/>
            <person name="Han C."/>
            <person name="Detter J.C."/>
            <person name="Bruce D."/>
            <person name="Goodwin L."/>
            <person name="Land M."/>
            <person name="Hauser L."/>
            <person name="Chang Y.J."/>
            <person name="Jeffries C.D."/>
            <person name="Ivanova N."/>
            <person name="Mavromatis K."/>
            <person name="Mikhailova N."/>
            <person name="Chen A."/>
            <person name="Palaniappan K."/>
            <person name="Chain P."/>
            <person name="Rohde M."/>
            <person name="Goker M."/>
            <person name="Bristow J."/>
            <person name="Eisen J.A."/>
            <person name="Markowitz V."/>
            <person name="Hugenholtz P."/>
            <person name="Kyrpides N.C."/>
            <person name="Klenk H.P."/>
        </authorList>
    </citation>
    <scope>NUCLEOTIDE SEQUENCE [LARGE SCALE GENOMIC DNA]</scope>
    <source>
        <strain evidence="9">ATCC 12428 / DSM 43021 / JCM 3005 / NI 9100</strain>
    </source>
</reference>
<dbReference type="InterPro" id="IPR011335">
    <property type="entry name" value="Restrct_endonuc-II-like"/>
</dbReference>
<evidence type="ECO:0000256" key="7">
    <source>
        <dbReference type="SAM" id="MobiDB-lite"/>
    </source>
</evidence>
<dbReference type="Proteomes" id="UP000002029">
    <property type="component" value="Chromosome"/>
</dbReference>
<sequence length="138" mass="15745">MQANRSRDTRPELAIRRALHAMGLRYRVARRPLPHLRRTADLVFGPAKIAVFVDGCFWHRCPDHYAPPASNRAYWKAKIDTNTARDSQTTTTLQQAGWTVMRFWSHEDPSDVAARVAAQVRSQQPAPRPAAQRQGQLF</sequence>
<organism evidence="8 9">
    <name type="scientific">Streptosporangium roseum (strain ATCC 12428 / DSM 43021 / JCM 3005 / KCTC 9067 / NCIMB 10171 / NRRL 2505 / NI 9100)</name>
    <dbReference type="NCBI Taxonomy" id="479432"/>
    <lineage>
        <taxon>Bacteria</taxon>
        <taxon>Bacillati</taxon>
        <taxon>Actinomycetota</taxon>
        <taxon>Actinomycetes</taxon>
        <taxon>Streptosporangiales</taxon>
        <taxon>Streptosporangiaceae</taxon>
        <taxon>Streptosporangium</taxon>
    </lineage>
</organism>
<dbReference type="Gene3D" id="3.40.960.10">
    <property type="entry name" value="VSR Endonuclease"/>
    <property type="match status" value="1"/>
</dbReference>
<keyword evidence="9" id="KW-1185">Reference proteome</keyword>
<dbReference type="CDD" id="cd00221">
    <property type="entry name" value="Vsr"/>
    <property type="match status" value="1"/>
</dbReference>
<gene>
    <name evidence="8" type="ordered locus">Sros_4450</name>
</gene>
<evidence type="ECO:0000256" key="3">
    <source>
        <dbReference type="ARBA" id="ARBA00022763"/>
    </source>
</evidence>
<evidence type="ECO:0000313" key="8">
    <source>
        <dbReference type="EMBL" id="ACZ87320.1"/>
    </source>
</evidence>
<dbReference type="SUPFAM" id="SSF52980">
    <property type="entry name" value="Restriction endonuclease-like"/>
    <property type="match status" value="1"/>
</dbReference>
<dbReference type="GO" id="GO:0016787">
    <property type="term" value="F:hydrolase activity"/>
    <property type="evidence" value="ECO:0007669"/>
    <property type="project" value="UniProtKB-KW"/>
</dbReference>
<dbReference type="eggNOG" id="COG3727">
    <property type="taxonomic scope" value="Bacteria"/>
</dbReference>
<evidence type="ECO:0000256" key="1">
    <source>
        <dbReference type="ARBA" id="ARBA00022722"/>
    </source>
</evidence>
<keyword evidence="4" id="KW-0378">Hydrolase</keyword>
<accession>D2B1L8</accession>
<keyword evidence="5" id="KW-0234">DNA repair</keyword>
<evidence type="ECO:0000256" key="4">
    <source>
        <dbReference type="ARBA" id="ARBA00022801"/>
    </source>
</evidence>